<protein>
    <submittedName>
        <fullName evidence="1">Uncharacterized protein</fullName>
    </submittedName>
</protein>
<evidence type="ECO:0000313" key="2">
    <source>
        <dbReference type="Proteomes" id="UP000636479"/>
    </source>
</evidence>
<organism evidence="1 2">
    <name type="scientific">Mycena indigotica</name>
    <dbReference type="NCBI Taxonomy" id="2126181"/>
    <lineage>
        <taxon>Eukaryota</taxon>
        <taxon>Fungi</taxon>
        <taxon>Dikarya</taxon>
        <taxon>Basidiomycota</taxon>
        <taxon>Agaricomycotina</taxon>
        <taxon>Agaricomycetes</taxon>
        <taxon>Agaricomycetidae</taxon>
        <taxon>Agaricales</taxon>
        <taxon>Marasmiineae</taxon>
        <taxon>Mycenaceae</taxon>
        <taxon>Mycena</taxon>
    </lineage>
</organism>
<accession>A0A8H6SEH4</accession>
<gene>
    <name evidence="1" type="ORF">MIND_00958200</name>
</gene>
<dbReference type="Proteomes" id="UP000636479">
    <property type="component" value="Unassembled WGS sequence"/>
</dbReference>
<sequence length="608" mass="68235">MSSEIISTTRPSTLAVDSVCAIPGFVHRILEHLGDEGDFDAQDATLRLLSTLGKTHIVPTTAFAMLWHTLHGLKRVINMMPRELFDGNSPRQWKPLLENARVTLADWERPLFYLSHVHELYLNQGPNVLDHFPAYHTDRIFATVRCNNVLLTPNLHTLSWTPPNIIQAERWAPFLHLFVGPSLRTFHMLVDNSLTVRDIFNRLPDNVCAQLTCVILESRSLCVGSTRWTAFSVNRFLGRLRDANHVSTDQLSINDSVLVGLGKLANLTFVQLISMKGQNVPITSDPLFRRLEHLHTIGTDPEHVAELLPVIWSHALEVVSVNFLLGTGKSYELLLEALPHLPAPENVKEICINDFDPVTYHAIGRRRSLEEFFAAAKDLVSHTTAKPGDYTIAATCLRALAEFSNLTRLFLVLPLGFAGLTDTLLDEVTKNWPSLQSMSLLPQVSFPLDLHRPFPIELTLDAFITIATNCRNLHTLGLVIDASAPLSEELCQRALAAPVCPQLFHIEVLDSPIQSPHPVARFLASLFPRLRVIHAGADVPLACGPMAALSDYFERTWYSVQVALPEMAEIWARVPGKSWKDIKVVVDDDDLRWFEEETDSEVDVEEDW</sequence>
<reference evidence="1" key="1">
    <citation type="submission" date="2020-05" db="EMBL/GenBank/DDBJ databases">
        <title>Mycena genomes resolve the evolution of fungal bioluminescence.</title>
        <authorList>
            <person name="Tsai I.J."/>
        </authorList>
    </citation>
    <scope>NUCLEOTIDE SEQUENCE</scope>
    <source>
        <strain evidence="1">171206Taipei</strain>
    </source>
</reference>
<evidence type="ECO:0000313" key="1">
    <source>
        <dbReference type="EMBL" id="KAF7297251.1"/>
    </source>
</evidence>
<dbReference type="InterPro" id="IPR032675">
    <property type="entry name" value="LRR_dom_sf"/>
</dbReference>
<dbReference type="RefSeq" id="XP_037217610.1">
    <property type="nucleotide sequence ID" value="XM_037366198.1"/>
</dbReference>
<comment type="caution">
    <text evidence="1">The sequence shown here is derived from an EMBL/GenBank/DDBJ whole genome shotgun (WGS) entry which is preliminary data.</text>
</comment>
<dbReference type="EMBL" id="JACAZF010000008">
    <property type="protein sequence ID" value="KAF7297251.1"/>
    <property type="molecule type" value="Genomic_DNA"/>
</dbReference>
<proteinExistence type="predicted"/>
<keyword evidence="2" id="KW-1185">Reference proteome</keyword>
<dbReference type="AlphaFoldDB" id="A0A8H6SEH4"/>
<name>A0A8H6SEH4_9AGAR</name>
<dbReference type="Gene3D" id="3.80.10.10">
    <property type="entry name" value="Ribonuclease Inhibitor"/>
    <property type="match status" value="1"/>
</dbReference>
<dbReference type="OrthoDB" id="2447803at2759"/>
<dbReference type="GeneID" id="59348714"/>